<dbReference type="VEuPathDB" id="FungiDB:PHYBLDRAFT_139469"/>
<gene>
    <name evidence="1" type="ORF">PHYBLDRAFT_139469</name>
</gene>
<sequence>MDRGMPVEEIVMLVLQLPTTAFSATIDMDGNITEQYMEQDKDQDIKDDDEFFNALDMVPL</sequence>
<evidence type="ECO:0000313" key="1">
    <source>
        <dbReference type="EMBL" id="OAD79440.1"/>
    </source>
</evidence>
<dbReference type="EMBL" id="KV440972">
    <property type="protein sequence ID" value="OAD79440.1"/>
    <property type="molecule type" value="Genomic_DNA"/>
</dbReference>
<dbReference type="InParanoid" id="A0A163EM47"/>
<accession>A0A163EM47</accession>
<evidence type="ECO:0000313" key="2">
    <source>
        <dbReference type="Proteomes" id="UP000077315"/>
    </source>
</evidence>
<dbReference type="GeneID" id="28991137"/>
<dbReference type="Proteomes" id="UP000077315">
    <property type="component" value="Unassembled WGS sequence"/>
</dbReference>
<organism evidence="1 2">
    <name type="scientific">Phycomyces blakesleeanus (strain ATCC 8743b / DSM 1359 / FGSC 10004 / NBRC 33097 / NRRL 1555)</name>
    <dbReference type="NCBI Taxonomy" id="763407"/>
    <lineage>
        <taxon>Eukaryota</taxon>
        <taxon>Fungi</taxon>
        <taxon>Fungi incertae sedis</taxon>
        <taxon>Mucoromycota</taxon>
        <taxon>Mucoromycotina</taxon>
        <taxon>Mucoromycetes</taxon>
        <taxon>Mucorales</taxon>
        <taxon>Phycomycetaceae</taxon>
        <taxon>Phycomyces</taxon>
    </lineage>
</organism>
<dbReference type="AlphaFoldDB" id="A0A163EM47"/>
<name>A0A163EM47_PHYB8</name>
<keyword evidence="2" id="KW-1185">Reference proteome</keyword>
<dbReference type="RefSeq" id="XP_018297480.1">
    <property type="nucleotide sequence ID" value="XM_018430231.1"/>
</dbReference>
<reference evidence="2" key="1">
    <citation type="submission" date="2015-06" db="EMBL/GenBank/DDBJ databases">
        <title>Expansion of signal transduction pathways in fungi by whole-genome duplication.</title>
        <authorList>
            <consortium name="DOE Joint Genome Institute"/>
            <person name="Corrochano L.M."/>
            <person name="Kuo A."/>
            <person name="Marcet-Houben M."/>
            <person name="Polaino S."/>
            <person name="Salamov A."/>
            <person name="Villalobos J.M."/>
            <person name="Alvarez M.I."/>
            <person name="Avalos J."/>
            <person name="Benito E.P."/>
            <person name="Benoit I."/>
            <person name="Burger G."/>
            <person name="Camino L.P."/>
            <person name="Canovas D."/>
            <person name="Cerda-Olmedo E."/>
            <person name="Cheng J.-F."/>
            <person name="Dominguez A."/>
            <person name="Elias M."/>
            <person name="Eslava A.P."/>
            <person name="Glaser F."/>
            <person name="Grimwood J."/>
            <person name="Gutierrez G."/>
            <person name="Heitman J."/>
            <person name="Henrissat B."/>
            <person name="Iturriaga E.A."/>
            <person name="Lang B.F."/>
            <person name="Lavin J.L."/>
            <person name="Lee S."/>
            <person name="Li W."/>
            <person name="Lindquist E."/>
            <person name="Lopez-Garcia S."/>
            <person name="Luque E.M."/>
            <person name="Marcos A.T."/>
            <person name="Martin J."/>
            <person name="McCluskey K."/>
            <person name="Medina H.R."/>
            <person name="Miralles-Duran A."/>
            <person name="Miyazaki A."/>
            <person name="Munoz-Torres E."/>
            <person name="Oguiza J.A."/>
            <person name="Ohm R."/>
            <person name="Olmedo M."/>
            <person name="Orejas M."/>
            <person name="Ortiz-Castellanos L."/>
            <person name="Pisabarro A.G."/>
            <person name="Rodriguez-Romero J."/>
            <person name="Ruiz-Herrera J."/>
            <person name="Ruiz-Vazquez R."/>
            <person name="Sanz C."/>
            <person name="Schackwitz W."/>
            <person name="Schmutz J."/>
            <person name="Shahriari M."/>
            <person name="Shelest E."/>
            <person name="Silva-Franco F."/>
            <person name="Soanes D."/>
            <person name="Syed K."/>
            <person name="Tagua V.G."/>
            <person name="Talbot N.J."/>
            <person name="Thon M."/>
            <person name="De vries R.P."/>
            <person name="Wiebenga A."/>
            <person name="Yadav J.S."/>
            <person name="Braun E.L."/>
            <person name="Baker S."/>
            <person name="Garre V."/>
            <person name="Horwitz B."/>
            <person name="Torres-Martinez S."/>
            <person name="Idnurm A."/>
            <person name="Herrera-Estrella A."/>
            <person name="Gabaldon T."/>
            <person name="Grigoriev I.V."/>
        </authorList>
    </citation>
    <scope>NUCLEOTIDE SEQUENCE [LARGE SCALE GENOMIC DNA]</scope>
    <source>
        <strain evidence="2">NRRL 1555(-)</strain>
    </source>
</reference>
<proteinExistence type="predicted"/>
<protein>
    <submittedName>
        <fullName evidence="1">Uncharacterized protein</fullName>
    </submittedName>
</protein>